<evidence type="ECO:0000313" key="7">
    <source>
        <dbReference type="EMBL" id="MEN7546963.1"/>
    </source>
</evidence>
<evidence type="ECO:0000256" key="4">
    <source>
        <dbReference type="ARBA" id="ARBA00022801"/>
    </source>
</evidence>
<dbReference type="GO" id="GO:0046872">
    <property type="term" value="F:metal ion binding"/>
    <property type="evidence" value="ECO:0007669"/>
    <property type="project" value="UniProtKB-KW"/>
</dbReference>
<keyword evidence="6" id="KW-0482">Metalloprotease</keyword>
<dbReference type="GO" id="GO:0008237">
    <property type="term" value="F:metallopeptidase activity"/>
    <property type="evidence" value="ECO:0007669"/>
    <property type="project" value="UniProtKB-KW"/>
</dbReference>
<dbReference type="PANTHER" id="PTHR15910:SF1">
    <property type="entry name" value="ARCHAEMETZINCIN-2"/>
    <property type="match status" value="1"/>
</dbReference>
<keyword evidence="4" id="KW-0378">Hydrolase</keyword>
<keyword evidence="8" id="KW-1185">Reference proteome</keyword>
<dbReference type="PANTHER" id="PTHR15910">
    <property type="entry name" value="ARCHAEMETZINCIN"/>
    <property type="match status" value="1"/>
</dbReference>
<dbReference type="InterPro" id="IPR024079">
    <property type="entry name" value="MetalloPept_cat_dom_sf"/>
</dbReference>
<dbReference type="AlphaFoldDB" id="A0AAW9S6H3"/>
<organism evidence="7 8">
    <name type="scientific">Rapidithrix thailandica</name>
    <dbReference type="NCBI Taxonomy" id="413964"/>
    <lineage>
        <taxon>Bacteria</taxon>
        <taxon>Pseudomonadati</taxon>
        <taxon>Bacteroidota</taxon>
        <taxon>Cytophagia</taxon>
        <taxon>Cytophagales</taxon>
        <taxon>Flammeovirgaceae</taxon>
        <taxon>Rapidithrix</taxon>
    </lineage>
</organism>
<evidence type="ECO:0000256" key="3">
    <source>
        <dbReference type="ARBA" id="ARBA00022723"/>
    </source>
</evidence>
<keyword evidence="5" id="KW-0862">Zinc</keyword>
<dbReference type="Proteomes" id="UP001403385">
    <property type="component" value="Unassembled WGS sequence"/>
</dbReference>
<dbReference type="EMBL" id="JBDKWZ010000002">
    <property type="protein sequence ID" value="MEN7546963.1"/>
    <property type="molecule type" value="Genomic_DNA"/>
</dbReference>
<evidence type="ECO:0000313" key="8">
    <source>
        <dbReference type="Proteomes" id="UP001403385"/>
    </source>
</evidence>
<name>A0AAW9S6H3_9BACT</name>
<protein>
    <submittedName>
        <fullName evidence="7">Archaemetzincin</fullName>
    </submittedName>
</protein>
<dbReference type="Gene3D" id="3.40.390.10">
    <property type="entry name" value="Collagenase (Catalytic Domain)"/>
    <property type="match status" value="1"/>
</dbReference>
<gene>
    <name evidence="7" type="ORF">AAG747_03540</name>
</gene>
<comment type="caution">
    <text evidence="7">The sequence shown here is derived from an EMBL/GenBank/DDBJ whole genome shotgun (WGS) entry which is preliminary data.</text>
</comment>
<sequence>MNNLTTQPNYPYLKIEIFVVLTLLLLSCEQKQNQISSGKINLQNKNIQIPDLVALKSVQTRLPGPEDPGEWLYVYNKSAQSYEEYRNSKPVQPTPEQNKIYLKPIGTFDSSEVRIFNSLREYTQVFFGLETILLDPVSDSIIPEEARRIHKGIEQIHTKYILKQTVREGLPEDAIAYVSITSKDLYPKKSWNFVFGQASLKHKVGVVSIYRLKSGNLKSGNQGLYLNRLMKTTTHELGHTFSIKHCTTYKCIMNGSISLEEADHKPSWLCPECLAKLAWCTGTDISDRYEALISFLTKQGYAEKVKFYKKSQEILWNKAG</sequence>
<reference evidence="7 8" key="1">
    <citation type="submission" date="2024-04" db="EMBL/GenBank/DDBJ databases">
        <title>Novel genus in family Flammeovirgaceae.</title>
        <authorList>
            <person name="Nguyen T.H."/>
            <person name="Vuong T.Q."/>
            <person name="Le H."/>
            <person name="Kim S.-G."/>
        </authorList>
    </citation>
    <scope>NUCLEOTIDE SEQUENCE [LARGE SCALE GENOMIC DNA]</scope>
    <source>
        <strain evidence="7 8">JCM 23209</strain>
    </source>
</reference>
<evidence type="ECO:0000256" key="2">
    <source>
        <dbReference type="ARBA" id="ARBA00022670"/>
    </source>
</evidence>
<proteinExistence type="predicted"/>
<evidence type="ECO:0000256" key="5">
    <source>
        <dbReference type="ARBA" id="ARBA00022833"/>
    </source>
</evidence>
<dbReference type="CDD" id="cd11375">
    <property type="entry name" value="Peptidase_M54"/>
    <property type="match status" value="1"/>
</dbReference>
<dbReference type="InterPro" id="IPR012962">
    <property type="entry name" value="Pept_M54_archaemetzincn"/>
</dbReference>
<dbReference type="Pfam" id="PF07998">
    <property type="entry name" value="Peptidase_M54"/>
    <property type="match status" value="1"/>
</dbReference>
<evidence type="ECO:0000256" key="6">
    <source>
        <dbReference type="ARBA" id="ARBA00023049"/>
    </source>
</evidence>
<comment type="cofactor">
    <cofactor evidence="1">
        <name>Zn(2+)</name>
        <dbReference type="ChEBI" id="CHEBI:29105"/>
    </cofactor>
</comment>
<dbReference type="GO" id="GO:0006508">
    <property type="term" value="P:proteolysis"/>
    <property type="evidence" value="ECO:0007669"/>
    <property type="project" value="UniProtKB-KW"/>
</dbReference>
<dbReference type="RefSeq" id="WP_346819751.1">
    <property type="nucleotide sequence ID" value="NZ_JBDKWZ010000002.1"/>
</dbReference>
<keyword evidence="3" id="KW-0479">Metal-binding</keyword>
<keyword evidence="2" id="KW-0645">Protease</keyword>
<dbReference type="SUPFAM" id="SSF55486">
    <property type="entry name" value="Metalloproteases ('zincins'), catalytic domain"/>
    <property type="match status" value="1"/>
</dbReference>
<accession>A0AAW9S6H3</accession>
<evidence type="ECO:0000256" key="1">
    <source>
        <dbReference type="ARBA" id="ARBA00001947"/>
    </source>
</evidence>